<evidence type="ECO:0000313" key="1">
    <source>
        <dbReference type="EMBL" id="OKP07255.1"/>
    </source>
</evidence>
<organism evidence="1 2">
    <name type="scientific">Xenorhabdus thuongxuanensis</name>
    <dbReference type="NCBI Taxonomy" id="1873484"/>
    <lineage>
        <taxon>Bacteria</taxon>
        <taxon>Pseudomonadati</taxon>
        <taxon>Pseudomonadota</taxon>
        <taxon>Gammaproteobacteria</taxon>
        <taxon>Enterobacterales</taxon>
        <taxon>Morganellaceae</taxon>
        <taxon>Xenorhabdus</taxon>
    </lineage>
</organism>
<dbReference type="AlphaFoldDB" id="A0A1Q5U468"/>
<sequence length="109" mass="12476">MAGEIAIKIHDSLLANHWITDDYGLTQTGKEFLFYLGIGRDTEFSSRRKFACSCLDWSERNFHLGGLLGALLLDIFLKKKWAIRQLDSRELILTESGKRVLNKKFNASI</sequence>
<comment type="caution">
    <text evidence="1">The sequence shown here is derived from an EMBL/GenBank/DDBJ whole genome shotgun (WGS) entry which is preliminary data.</text>
</comment>
<gene>
    <name evidence="1" type="ORF">Xentx_01532</name>
</gene>
<evidence type="ECO:0000313" key="2">
    <source>
        <dbReference type="Proteomes" id="UP000186277"/>
    </source>
</evidence>
<dbReference type="EMBL" id="MKGR01000008">
    <property type="protein sequence ID" value="OKP07255.1"/>
    <property type="molecule type" value="Genomic_DNA"/>
</dbReference>
<name>A0A1Q5U468_9GAMM</name>
<reference evidence="1 2" key="1">
    <citation type="submission" date="2016-09" db="EMBL/GenBank/DDBJ databases">
        <title>Xenorhabdus thuongxuanensis sp. nov. and Xenorhabdus eapokensis sp. nov., isolated from Steinernema species.</title>
        <authorList>
            <person name="Kaempfer P."/>
            <person name="Tobias N.J."/>
            <person name="Phan Ke L."/>
            <person name="Bode H.B."/>
            <person name="Glaeser S.P."/>
        </authorList>
    </citation>
    <scope>NUCLEOTIDE SEQUENCE [LARGE SCALE GENOMIC DNA]</scope>
    <source>
        <strain evidence="1 2">30TX1</strain>
    </source>
</reference>
<proteinExistence type="predicted"/>
<accession>A0A1Q5U468</accession>
<dbReference type="RefSeq" id="WP_074019650.1">
    <property type="nucleotide sequence ID" value="NZ_CAWMWP010000109.1"/>
</dbReference>
<protein>
    <submittedName>
        <fullName evidence="1">Transcriptional regulator</fullName>
    </submittedName>
</protein>
<keyword evidence="2" id="KW-1185">Reference proteome</keyword>
<dbReference type="Proteomes" id="UP000186277">
    <property type="component" value="Unassembled WGS sequence"/>
</dbReference>